<dbReference type="AlphaFoldDB" id="A0A8J2K121"/>
<proteinExistence type="predicted"/>
<keyword evidence="2" id="KW-1185">Reference proteome</keyword>
<dbReference type="Proteomes" id="UP000708208">
    <property type="component" value="Unassembled WGS sequence"/>
</dbReference>
<gene>
    <name evidence="1" type="ORF">AFUS01_LOCUS17050</name>
</gene>
<dbReference type="EMBL" id="CAJVCH010160771">
    <property type="protein sequence ID" value="CAG7728257.1"/>
    <property type="molecule type" value="Genomic_DNA"/>
</dbReference>
<reference evidence="1" key="1">
    <citation type="submission" date="2021-06" db="EMBL/GenBank/DDBJ databases">
        <authorList>
            <person name="Hodson N. C."/>
            <person name="Mongue J. A."/>
            <person name="Jaron S. K."/>
        </authorList>
    </citation>
    <scope>NUCLEOTIDE SEQUENCE</scope>
</reference>
<protein>
    <submittedName>
        <fullName evidence="1">Uncharacterized protein</fullName>
    </submittedName>
</protein>
<evidence type="ECO:0000313" key="1">
    <source>
        <dbReference type="EMBL" id="CAG7728257.1"/>
    </source>
</evidence>
<organism evidence="1 2">
    <name type="scientific">Allacma fusca</name>
    <dbReference type="NCBI Taxonomy" id="39272"/>
    <lineage>
        <taxon>Eukaryota</taxon>
        <taxon>Metazoa</taxon>
        <taxon>Ecdysozoa</taxon>
        <taxon>Arthropoda</taxon>
        <taxon>Hexapoda</taxon>
        <taxon>Collembola</taxon>
        <taxon>Symphypleona</taxon>
        <taxon>Sminthuridae</taxon>
        <taxon>Allacma</taxon>
    </lineage>
</organism>
<sequence length="81" mass="8968">MYGDMSGSLGWIGGLRGVGHLLRMTMESGKRVYNAFSIGRDSILLDQIPGIITAPRRLICWVQIFPSTSKVIRNIGRDFGI</sequence>
<name>A0A8J2K121_9HEXA</name>
<comment type="caution">
    <text evidence="1">The sequence shown here is derived from an EMBL/GenBank/DDBJ whole genome shotgun (WGS) entry which is preliminary data.</text>
</comment>
<evidence type="ECO:0000313" key="2">
    <source>
        <dbReference type="Proteomes" id="UP000708208"/>
    </source>
</evidence>
<accession>A0A8J2K121</accession>
<dbReference type="OrthoDB" id="567086at2759"/>